<sequence>MPKRYQGRYMLAPSRLLLSALVPLSLILSLLLPLTSTALASELMANPFIGSWQLASGKYLDDKYEWQDYKNLNLTAIKVISFSHFSFTTMKEIEQADGKKRQEFWAAGSGRYEFTDSQYIEYPQLNSFGVTPGESFVFEYQMKGQQLHTKRIEQGVLKEVEVWQRLD</sequence>
<dbReference type="Proteomes" id="UP000315947">
    <property type="component" value="Chromosome"/>
</dbReference>
<gene>
    <name evidence="1" type="ORF">FM037_19430</name>
</gene>
<accession>A0ABX5X0X2</accession>
<evidence type="ECO:0000313" key="1">
    <source>
        <dbReference type="EMBL" id="QDO85000.1"/>
    </source>
</evidence>
<evidence type="ECO:0008006" key="3">
    <source>
        <dbReference type="Google" id="ProtNLM"/>
    </source>
</evidence>
<keyword evidence="2" id="KW-1185">Reference proteome</keyword>
<dbReference type="EMBL" id="CP041614">
    <property type="protein sequence ID" value="QDO85000.1"/>
    <property type="molecule type" value="Genomic_DNA"/>
</dbReference>
<organism evidence="1 2">
    <name type="scientific">Shewanella psychropiezotolerans</name>
    <dbReference type="NCBI Taxonomy" id="2593655"/>
    <lineage>
        <taxon>Bacteria</taxon>
        <taxon>Pseudomonadati</taxon>
        <taxon>Pseudomonadota</taxon>
        <taxon>Gammaproteobacteria</taxon>
        <taxon>Alteromonadales</taxon>
        <taxon>Shewanellaceae</taxon>
        <taxon>Shewanella</taxon>
    </lineage>
</organism>
<proteinExistence type="predicted"/>
<name>A0ABX5X0X2_9GAMM</name>
<evidence type="ECO:0000313" key="2">
    <source>
        <dbReference type="Proteomes" id="UP000315947"/>
    </source>
</evidence>
<protein>
    <recommendedName>
        <fullName evidence="3">Lipocalin-like domain-containing protein</fullName>
    </recommendedName>
</protein>
<reference evidence="1 2" key="1">
    <citation type="submission" date="2019-07" db="EMBL/GenBank/DDBJ databases">
        <title>Shewanella sp. YLB-06 whole genomic sequence.</title>
        <authorList>
            <person name="Yu L."/>
        </authorList>
    </citation>
    <scope>NUCLEOTIDE SEQUENCE [LARGE SCALE GENOMIC DNA]</scope>
    <source>
        <strain evidence="1 2">YLB-06</strain>
    </source>
</reference>